<organism evidence="2 3">
    <name type="scientific">Caerostris extrusa</name>
    <name type="common">Bark spider</name>
    <name type="synonym">Caerostris bankana</name>
    <dbReference type="NCBI Taxonomy" id="172846"/>
    <lineage>
        <taxon>Eukaryota</taxon>
        <taxon>Metazoa</taxon>
        <taxon>Ecdysozoa</taxon>
        <taxon>Arthropoda</taxon>
        <taxon>Chelicerata</taxon>
        <taxon>Arachnida</taxon>
        <taxon>Araneae</taxon>
        <taxon>Araneomorphae</taxon>
        <taxon>Entelegynae</taxon>
        <taxon>Araneoidea</taxon>
        <taxon>Araneidae</taxon>
        <taxon>Caerostris</taxon>
    </lineage>
</organism>
<evidence type="ECO:0000313" key="3">
    <source>
        <dbReference type="Proteomes" id="UP001054945"/>
    </source>
</evidence>
<protein>
    <submittedName>
        <fullName evidence="2">Uncharacterized protein</fullName>
    </submittedName>
</protein>
<dbReference type="EMBL" id="BPLR01012123">
    <property type="protein sequence ID" value="GIY51525.1"/>
    <property type="molecule type" value="Genomic_DNA"/>
</dbReference>
<keyword evidence="3" id="KW-1185">Reference proteome</keyword>
<feature type="compositionally biased region" description="Acidic residues" evidence="1">
    <location>
        <begin position="103"/>
        <end position="114"/>
    </location>
</feature>
<sequence>MEKTLSIWIDDSCQKRIPLDNDINKKKALKIYKHLKEHGDPLNSVNPESVAKNEIGGILEPAKSIGGKGFMDMVIEDVQGLLKEEEDDEADLMQMAPVTVNESDSEDSSTDENCEVNNYKNS</sequence>
<gene>
    <name evidence="2" type="ORF">CEXT_248651</name>
</gene>
<comment type="caution">
    <text evidence="2">The sequence shown here is derived from an EMBL/GenBank/DDBJ whole genome shotgun (WGS) entry which is preliminary data.</text>
</comment>
<dbReference type="Gene3D" id="1.10.10.60">
    <property type="entry name" value="Homeodomain-like"/>
    <property type="match status" value="1"/>
</dbReference>
<dbReference type="Proteomes" id="UP001054945">
    <property type="component" value="Unassembled WGS sequence"/>
</dbReference>
<evidence type="ECO:0000313" key="2">
    <source>
        <dbReference type="EMBL" id="GIY51525.1"/>
    </source>
</evidence>
<reference evidence="2 3" key="1">
    <citation type="submission" date="2021-06" db="EMBL/GenBank/DDBJ databases">
        <title>Caerostris extrusa draft genome.</title>
        <authorList>
            <person name="Kono N."/>
            <person name="Arakawa K."/>
        </authorList>
    </citation>
    <scope>NUCLEOTIDE SEQUENCE [LARGE SCALE GENOMIC DNA]</scope>
</reference>
<dbReference type="AlphaFoldDB" id="A0AAV4U1A1"/>
<proteinExistence type="predicted"/>
<name>A0AAV4U1A1_CAEEX</name>
<feature type="region of interest" description="Disordered" evidence="1">
    <location>
        <begin position="81"/>
        <end position="122"/>
    </location>
</feature>
<accession>A0AAV4U1A1</accession>
<evidence type="ECO:0000256" key="1">
    <source>
        <dbReference type="SAM" id="MobiDB-lite"/>
    </source>
</evidence>